<protein>
    <submittedName>
        <fullName evidence="1">Uncharacterized protein</fullName>
    </submittedName>
</protein>
<proteinExistence type="predicted"/>
<comment type="caution">
    <text evidence="1">The sequence shown here is derived from an EMBL/GenBank/DDBJ whole genome shotgun (WGS) entry which is preliminary data.</text>
</comment>
<accession>A0A645DNS6</accession>
<sequence>MFPFSGKTAAVTGVSDDPALIANSGGETPSGRYVRVDISCMDGTFTGDHMSMVLKSFSLRDENRNTYPVAFSGFAVAGEFDFDSMEFSVIKPVFDVPANIAINTLTLLAPGENEGETIILPLADVPPIQEQSEEKTAATTADAAPQSVAGLSLADAAFSAVTEDGLYAVPYDENIVFIVNNTTDATVQLQGASDHLLSYSCMLTLDAPVGEARLELRLYQNGAQILSDTTNTALQGGENKLEALFKLQEAVSGNYRLELWYNDTLVDVQELAG</sequence>
<evidence type="ECO:0000313" key="1">
    <source>
        <dbReference type="EMBL" id="MPM90947.1"/>
    </source>
</evidence>
<dbReference type="AlphaFoldDB" id="A0A645DNS6"/>
<gene>
    <name evidence="1" type="ORF">SDC9_138070</name>
</gene>
<name>A0A645DNS6_9ZZZZ</name>
<dbReference type="EMBL" id="VSSQ01038075">
    <property type="protein sequence ID" value="MPM90947.1"/>
    <property type="molecule type" value="Genomic_DNA"/>
</dbReference>
<organism evidence="1">
    <name type="scientific">bioreactor metagenome</name>
    <dbReference type="NCBI Taxonomy" id="1076179"/>
    <lineage>
        <taxon>unclassified sequences</taxon>
        <taxon>metagenomes</taxon>
        <taxon>ecological metagenomes</taxon>
    </lineage>
</organism>
<reference evidence="1" key="1">
    <citation type="submission" date="2019-08" db="EMBL/GenBank/DDBJ databases">
        <authorList>
            <person name="Kucharzyk K."/>
            <person name="Murdoch R.W."/>
            <person name="Higgins S."/>
            <person name="Loffler F."/>
        </authorList>
    </citation>
    <scope>NUCLEOTIDE SEQUENCE</scope>
</reference>